<evidence type="ECO:0008006" key="4">
    <source>
        <dbReference type="Google" id="ProtNLM"/>
    </source>
</evidence>
<reference evidence="2" key="2">
    <citation type="submission" date="2023-06" db="EMBL/GenBank/DDBJ databases">
        <authorList>
            <consortium name="Lawrence Berkeley National Laboratory"/>
            <person name="Haridas S."/>
            <person name="Hensen N."/>
            <person name="Bonometti L."/>
            <person name="Westerberg I."/>
            <person name="Brannstrom I.O."/>
            <person name="Guillou S."/>
            <person name="Cros-Aarteil S."/>
            <person name="Calhoun S."/>
            <person name="Kuo A."/>
            <person name="Mondo S."/>
            <person name="Pangilinan J."/>
            <person name="Riley R."/>
            <person name="Labutti K."/>
            <person name="Andreopoulos B."/>
            <person name="Lipzen A."/>
            <person name="Chen C."/>
            <person name="Yanf M."/>
            <person name="Daum C."/>
            <person name="Ng V."/>
            <person name="Clum A."/>
            <person name="Steindorff A."/>
            <person name="Ohm R."/>
            <person name="Martin F."/>
            <person name="Silar P."/>
            <person name="Natvig D."/>
            <person name="Lalanne C."/>
            <person name="Gautier V."/>
            <person name="Ament-Velasquez S.L."/>
            <person name="Kruys A."/>
            <person name="Hutchinson M.I."/>
            <person name="Powell A.J."/>
            <person name="Barry K."/>
            <person name="Miller A.N."/>
            <person name="Grigoriev I.V."/>
            <person name="Debuchy R."/>
            <person name="Gladieux P."/>
            <person name="Thoren M.H."/>
            <person name="Johannesson H."/>
        </authorList>
    </citation>
    <scope>NUCLEOTIDE SEQUENCE</scope>
    <source>
        <strain evidence="2">CBS 168.71</strain>
    </source>
</reference>
<gene>
    <name evidence="2" type="ORF">B0H64DRAFT_404767</name>
</gene>
<feature type="signal peptide" evidence="1">
    <location>
        <begin position="1"/>
        <end position="19"/>
    </location>
</feature>
<accession>A0AAE0LQV7</accession>
<dbReference type="EMBL" id="JAUEPN010000006">
    <property type="protein sequence ID" value="KAK3293524.1"/>
    <property type="molecule type" value="Genomic_DNA"/>
</dbReference>
<proteinExistence type="predicted"/>
<dbReference type="AlphaFoldDB" id="A0AAE0LQV7"/>
<dbReference type="Proteomes" id="UP001278766">
    <property type="component" value="Unassembled WGS sequence"/>
</dbReference>
<evidence type="ECO:0000313" key="2">
    <source>
        <dbReference type="EMBL" id="KAK3293524.1"/>
    </source>
</evidence>
<evidence type="ECO:0000313" key="3">
    <source>
        <dbReference type="Proteomes" id="UP001278766"/>
    </source>
</evidence>
<dbReference type="GeneID" id="87841349"/>
<protein>
    <recommendedName>
        <fullName evidence="4">Secreted protein</fullName>
    </recommendedName>
</protein>
<reference evidence="2" key="1">
    <citation type="journal article" date="2023" name="Mol. Phylogenet. Evol.">
        <title>Genome-scale phylogeny and comparative genomics of the fungal order Sordariales.</title>
        <authorList>
            <person name="Hensen N."/>
            <person name="Bonometti L."/>
            <person name="Westerberg I."/>
            <person name="Brannstrom I.O."/>
            <person name="Guillou S."/>
            <person name="Cros-Aarteil S."/>
            <person name="Calhoun S."/>
            <person name="Haridas S."/>
            <person name="Kuo A."/>
            <person name="Mondo S."/>
            <person name="Pangilinan J."/>
            <person name="Riley R."/>
            <person name="LaButti K."/>
            <person name="Andreopoulos B."/>
            <person name="Lipzen A."/>
            <person name="Chen C."/>
            <person name="Yan M."/>
            <person name="Daum C."/>
            <person name="Ng V."/>
            <person name="Clum A."/>
            <person name="Steindorff A."/>
            <person name="Ohm R.A."/>
            <person name="Martin F."/>
            <person name="Silar P."/>
            <person name="Natvig D.O."/>
            <person name="Lalanne C."/>
            <person name="Gautier V."/>
            <person name="Ament-Velasquez S.L."/>
            <person name="Kruys A."/>
            <person name="Hutchinson M.I."/>
            <person name="Powell A.J."/>
            <person name="Barry K."/>
            <person name="Miller A.N."/>
            <person name="Grigoriev I.V."/>
            <person name="Debuchy R."/>
            <person name="Gladieux P."/>
            <person name="Hiltunen Thoren M."/>
            <person name="Johannesson H."/>
        </authorList>
    </citation>
    <scope>NUCLEOTIDE SEQUENCE</scope>
    <source>
        <strain evidence="2">CBS 168.71</strain>
    </source>
</reference>
<sequence length="73" mass="7499">MCSCLCLVCVWLGTELVGCGRLSASSSAHLTFPISLCPPHLAHLALPILLSLPRSVGLNLGKGNYAILPQGGG</sequence>
<dbReference type="RefSeq" id="XP_062657038.1">
    <property type="nucleotide sequence ID" value="XM_062804401.1"/>
</dbReference>
<feature type="chain" id="PRO_5042263286" description="Secreted protein" evidence="1">
    <location>
        <begin position="20"/>
        <end position="73"/>
    </location>
</feature>
<name>A0AAE0LQV7_9PEZI</name>
<evidence type="ECO:0000256" key="1">
    <source>
        <dbReference type="SAM" id="SignalP"/>
    </source>
</evidence>
<comment type="caution">
    <text evidence="2">The sequence shown here is derived from an EMBL/GenBank/DDBJ whole genome shotgun (WGS) entry which is preliminary data.</text>
</comment>
<keyword evidence="3" id="KW-1185">Reference proteome</keyword>
<keyword evidence="1" id="KW-0732">Signal</keyword>
<organism evidence="2 3">
    <name type="scientific">Chaetomium fimeti</name>
    <dbReference type="NCBI Taxonomy" id="1854472"/>
    <lineage>
        <taxon>Eukaryota</taxon>
        <taxon>Fungi</taxon>
        <taxon>Dikarya</taxon>
        <taxon>Ascomycota</taxon>
        <taxon>Pezizomycotina</taxon>
        <taxon>Sordariomycetes</taxon>
        <taxon>Sordariomycetidae</taxon>
        <taxon>Sordariales</taxon>
        <taxon>Chaetomiaceae</taxon>
        <taxon>Chaetomium</taxon>
    </lineage>
</organism>